<keyword evidence="2" id="KW-1185">Reference proteome</keyword>
<dbReference type="RefSeq" id="WP_344613390.1">
    <property type="nucleotide sequence ID" value="NZ_BAAARV010000025.1"/>
</dbReference>
<gene>
    <name evidence="1" type="ORF">GCM10010170_034400</name>
</gene>
<proteinExistence type="predicted"/>
<accession>A0ABN3GAC6</accession>
<dbReference type="Proteomes" id="UP001501444">
    <property type="component" value="Unassembled WGS sequence"/>
</dbReference>
<reference evidence="1 2" key="1">
    <citation type="journal article" date="2019" name="Int. J. Syst. Evol. Microbiol.">
        <title>The Global Catalogue of Microorganisms (GCM) 10K type strain sequencing project: providing services to taxonomists for standard genome sequencing and annotation.</title>
        <authorList>
            <consortium name="The Broad Institute Genomics Platform"/>
            <consortium name="The Broad Institute Genome Sequencing Center for Infectious Disease"/>
            <person name="Wu L."/>
            <person name="Ma J."/>
        </authorList>
    </citation>
    <scope>NUCLEOTIDE SEQUENCE [LARGE SCALE GENOMIC DNA]</scope>
    <source>
        <strain evidence="1 2">JCM 3272</strain>
    </source>
</reference>
<comment type="caution">
    <text evidence="1">The sequence shown here is derived from an EMBL/GenBank/DDBJ whole genome shotgun (WGS) entry which is preliminary data.</text>
</comment>
<name>A0ABN3GAC6_9ACTN</name>
<evidence type="ECO:0000313" key="2">
    <source>
        <dbReference type="Proteomes" id="UP001501444"/>
    </source>
</evidence>
<evidence type="ECO:0000313" key="1">
    <source>
        <dbReference type="EMBL" id="GAA2347106.1"/>
    </source>
</evidence>
<dbReference type="EMBL" id="BAAARV010000025">
    <property type="protein sequence ID" value="GAA2347106.1"/>
    <property type="molecule type" value="Genomic_DNA"/>
</dbReference>
<sequence length="75" mass="7869">MNTMFTVRFVTINGDGSFCGHGDLAMSGVMPTDGADPVTVAGYWAGTAEAIRNHMLSRGQVGAGIRVVVTDVRPQ</sequence>
<organism evidence="1 2">
    <name type="scientific">Dactylosporangium salmoneum</name>
    <dbReference type="NCBI Taxonomy" id="53361"/>
    <lineage>
        <taxon>Bacteria</taxon>
        <taxon>Bacillati</taxon>
        <taxon>Actinomycetota</taxon>
        <taxon>Actinomycetes</taxon>
        <taxon>Micromonosporales</taxon>
        <taxon>Micromonosporaceae</taxon>
        <taxon>Dactylosporangium</taxon>
    </lineage>
</organism>
<protein>
    <submittedName>
        <fullName evidence="1">Uncharacterized protein</fullName>
    </submittedName>
</protein>